<evidence type="ECO:0000256" key="2">
    <source>
        <dbReference type="PROSITE-ProRule" id="PRU00176"/>
    </source>
</evidence>
<dbReference type="KEGG" id="rarg:115753454"/>
<dbReference type="RefSeq" id="XP_030547926.1">
    <property type="nucleotide sequence ID" value="XM_030692066.1"/>
</dbReference>
<name>A0A8B8QLL8_9MYRT</name>
<feature type="domain" description="RRM" evidence="4">
    <location>
        <begin position="37"/>
        <end position="115"/>
    </location>
</feature>
<feature type="region of interest" description="Disordered" evidence="3">
    <location>
        <begin position="198"/>
        <end position="250"/>
    </location>
</feature>
<gene>
    <name evidence="6 7" type="primary">LOC115753454</name>
</gene>
<dbReference type="GeneID" id="115753454"/>
<dbReference type="GO" id="GO:0003723">
    <property type="term" value="F:RNA binding"/>
    <property type="evidence" value="ECO:0007669"/>
    <property type="project" value="UniProtKB-UniRule"/>
</dbReference>
<accession>A0A8B8QLL8</accession>
<dbReference type="OrthoDB" id="439808at2759"/>
<dbReference type="SUPFAM" id="SSF54928">
    <property type="entry name" value="RNA-binding domain, RBD"/>
    <property type="match status" value="1"/>
</dbReference>
<evidence type="ECO:0000313" key="7">
    <source>
        <dbReference type="RefSeq" id="XP_030547926.1"/>
    </source>
</evidence>
<dbReference type="Proteomes" id="UP000827889">
    <property type="component" value="Chromosome 11"/>
</dbReference>
<dbReference type="RefSeq" id="XP_030547925.1">
    <property type="nucleotide sequence ID" value="XM_030692065.1"/>
</dbReference>
<dbReference type="InterPro" id="IPR012677">
    <property type="entry name" value="Nucleotide-bd_a/b_plait_sf"/>
</dbReference>
<dbReference type="SMART" id="SM00360">
    <property type="entry name" value="RRM"/>
    <property type="match status" value="1"/>
</dbReference>
<organism evidence="5 6">
    <name type="scientific">Rhodamnia argentea</name>
    <dbReference type="NCBI Taxonomy" id="178133"/>
    <lineage>
        <taxon>Eukaryota</taxon>
        <taxon>Viridiplantae</taxon>
        <taxon>Streptophyta</taxon>
        <taxon>Embryophyta</taxon>
        <taxon>Tracheophyta</taxon>
        <taxon>Spermatophyta</taxon>
        <taxon>Magnoliopsida</taxon>
        <taxon>eudicotyledons</taxon>
        <taxon>Gunneridae</taxon>
        <taxon>Pentapetalae</taxon>
        <taxon>rosids</taxon>
        <taxon>malvids</taxon>
        <taxon>Myrtales</taxon>
        <taxon>Myrtaceae</taxon>
        <taxon>Myrtoideae</taxon>
        <taxon>Myrteae</taxon>
        <taxon>Australasian group</taxon>
        <taxon>Rhodamnia</taxon>
    </lineage>
</organism>
<reference evidence="6 7" key="1">
    <citation type="submission" date="2025-04" db="UniProtKB">
        <authorList>
            <consortium name="RefSeq"/>
        </authorList>
    </citation>
    <scope>IDENTIFICATION</scope>
</reference>
<dbReference type="Pfam" id="PF00076">
    <property type="entry name" value="RRM_1"/>
    <property type="match status" value="1"/>
</dbReference>
<evidence type="ECO:0000256" key="1">
    <source>
        <dbReference type="ARBA" id="ARBA00022884"/>
    </source>
</evidence>
<evidence type="ECO:0000313" key="5">
    <source>
        <dbReference type="Proteomes" id="UP000827889"/>
    </source>
</evidence>
<dbReference type="PROSITE" id="PS50102">
    <property type="entry name" value="RRM"/>
    <property type="match status" value="1"/>
</dbReference>
<dbReference type="CDD" id="cd21608">
    <property type="entry name" value="RRM2_NsCP33_like"/>
    <property type="match status" value="1"/>
</dbReference>
<keyword evidence="1 2" id="KW-0694">RNA-binding</keyword>
<dbReference type="PANTHER" id="PTHR48027">
    <property type="entry name" value="HETEROGENEOUS NUCLEAR RIBONUCLEOPROTEIN 87F-RELATED"/>
    <property type="match status" value="1"/>
</dbReference>
<dbReference type="InterPro" id="IPR052462">
    <property type="entry name" value="SLIRP/GR-RBP-like"/>
</dbReference>
<evidence type="ECO:0000256" key="3">
    <source>
        <dbReference type="SAM" id="MobiDB-lite"/>
    </source>
</evidence>
<dbReference type="AlphaFoldDB" id="A0A8B8QLL8"/>
<dbReference type="InterPro" id="IPR048289">
    <property type="entry name" value="RRM2_NsCP33-like"/>
</dbReference>
<dbReference type="InterPro" id="IPR000504">
    <property type="entry name" value="RRM_dom"/>
</dbReference>
<evidence type="ECO:0000313" key="6">
    <source>
        <dbReference type="RefSeq" id="XP_030547925.1"/>
    </source>
</evidence>
<sequence>MAFISKVGNILRQTVSKHADSAAHCPSMYQAIRCMSSKLFIGGLSYSTDDMSLREAFAGYGEIIEARVIMDRESGRSRGFAFVSFASSDEASNAIEGMNGQDLHGRKIRVDYAVEKSRGGFGGPGFRQGGGEFGNVGNFGSGGYGGGGGGYGYGGGGGGYGYGQGGDGYNAGTGGHGGRSSYRGGSYSGGSNFEGGNSGDFGADSRGDFSVSGGANGSDFFPSDNAGAETLEDNPKGDDNEPNSYANTKV</sequence>
<proteinExistence type="predicted"/>
<dbReference type="GO" id="GO:0016070">
    <property type="term" value="P:RNA metabolic process"/>
    <property type="evidence" value="ECO:0007669"/>
    <property type="project" value="UniProtKB-ARBA"/>
</dbReference>
<dbReference type="Gene3D" id="3.30.70.330">
    <property type="match status" value="1"/>
</dbReference>
<dbReference type="PRINTS" id="PR01228">
    <property type="entry name" value="EGGSHELL"/>
</dbReference>
<protein>
    <submittedName>
        <fullName evidence="6 7">Glycine-rich RNA-binding protein 2, mitochondrial-like isoform X1</fullName>
    </submittedName>
</protein>
<evidence type="ECO:0000259" key="4">
    <source>
        <dbReference type="PROSITE" id="PS50102"/>
    </source>
</evidence>
<dbReference type="InterPro" id="IPR035979">
    <property type="entry name" value="RBD_domain_sf"/>
</dbReference>
<keyword evidence="5" id="KW-1185">Reference proteome</keyword>